<organism evidence="3 4">
    <name type="scientific">Schistosoma haematobium</name>
    <name type="common">Blood fluke</name>
    <dbReference type="NCBI Taxonomy" id="6185"/>
    <lineage>
        <taxon>Eukaryota</taxon>
        <taxon>Metazoa</taxon>
        <taxon>Spiralia</taxon>
        <taxon>Lophotrochozoa</taxon>
        <taxon>Platyhelminthes</taxon>
        <taxon>Trematoda</taxon>
        <taxon>Digenea</taxon>
        <taxon>Strigeidida</taxon>
        <taxon>Schistosomatoidea</taxon>
        <taxon>Schistosomatidae</taxon>
        <taxon>Schistosoma</taxon>
    </lineage>
</organism>
<reference evidence="3" key="4">
    <citation type="journal article" date="2022" name="PLoS Pathog.">
        <title>Chromosome-level genome of Schistosoma haematobium underpins genome-wide explorations of molecular variation.</title>
        <authorList>
            <person name="Stroehlein A.J."/>
            <person name="Korhonen P.K."/>
            <person name="Lee V.V."/>
            <person name="Ralph S.A."/>
            <person name="Mentink-Kane M."/>
            <person name="You H."/>
            <person name="McManus D.P."/>
            <person name="Tchuente L.T."/>
            <person name="Stothard J.R."/>
            <person name="Kaur P."/>
            <person name="Dudchenko O."/>
            <person name="Aiden E.L."/>
            <person name="Yang B."/>
            <person name="Yang H."/>
            <person name="Emery A.M."/>
            <person name="Webster B.L."/>
            <person name="Brindley P.J."/>
            <person name="Rollinson D."/>
            <person name="Chang B.C.H."/>
            <person name="Gasser R.B."/>
            <person name="Young N.D."/>
        </authorList>
    </citation>
    <scope>NUCLEOTIDE SEQUENCE</scope>
</reference>
<keyword evidence="1" id="KW-0812">Transmembrane</keyword>
<name>A0A922S5M5_SCHHA</name>
<keyword evidence="1" id="KW-0472">Membrane</keyword>
<evidence type="ECO:0000313" key="4">
    <source>
        <dbReference type="Proteomes" id="UP000471633"/>
    </source>
</evidence>
<evidence type="ECO:0000256" key="1">
    <source>
        <dbReference type="SAM" id="Phobius"/>
    </source>
</evidence>
<dbReference type="Proteomes" id="UP000471633">
    <property type="component" value="Unassembled WGS sequence"/>
</dbReference>
<dbReference type="Pfam" id="PF00078">
    <property type="entry name" value="RVT_1"/>
    <property type="match status" value="1"/>
</dbReference>
<comment type="caution">
    <text evidence="3">The sequence shown here is derived from an EMBL/GenBank/DDBJ whole genome shotgun (WGS) entry which is preliminary data.</text>
</comment>
<reference evidence="3" key="3">
    <citation type="submission" date="2021-06" db="EMBL/GenBank/DDBJ databases">
        <title>Chromosome-level genome assembly for S. haematobium.</title>
        <authorList>
            <person name="Stroehlein A.J."/>
        </authorList>
    </citation>
    <scope>NUCLEOTIDE SEQUENCE</scope>
</reference>
<dbReference type="EMBL" id="AMPZ03000001">
    <property type="protein sequence ID" value="KAH9594680.1"/>
    <property type="molecule type" value="Genomic_DNA"/>
</dbReference>
<protein>
    <recommendedName>
        <fullName evidence="2">Reverse transcriptase domain-containing protein</fullName>
    </recommendedName>
</protein>
<dbReference type="KEGG" id="shx:MS3_00000429"/>
<accession>A0A922S5M5</accession>
<feature type="transmembrane region" description="Helical" evidence="1">
    <location>
        <begin position="379"/>
        <end position="401"/>
    </location>
</feature>
<proteinExistence type="predicted"/>
<dbReference type="CTD" id="75576362"/>
<dbReference type="InterPro" id="IPR043502">
    <property type="entry name" value="DNA/RNA_pol_sf"/>
</dbReference>
<dbReference type="AlphaFoldDB" id="A0A922S5M5"/>
<dbReference type="GeneID" id="75576362"/>
<sequence>MVVFLDLKAAFDSVDREILWQCLSLKGVPQKYINLVKALYSNTTSGVRAYGKLSFDFSTSSGVRQGCPLSQFLLSFIIDLLMEVTFSGTDLLPGGPLIDLEYADDIVLFGEDADKMQSLLVALSNNARMFGMRFSPSKCKLLLQDWSASTPELRIGSEVVERVDNFTYLGSLISPIGLVSDEISARIRKARLAFANLRHLCRRRVIRLSIKGRVYCATIRSVLLYGSETWPLRVEDTRKLLVFDHRCLRNIAGVCWDHRVSNSEVRCMVLGNDGKSVDEVVNLHRLRWLGHVLRMPEHRLPRCAMLTVFGMVGRKLGHQCLKSLTPSLSHVGRCRLLGWGPRDYRNRWLETHGSESITMASVYTLCLPVNLENKVAPYLSFYELILSCCTISLYAIILLYITTSELTTFMNFVFILLC</sequence>
<reference evidence="3" key="1">
    <citation type="journal article" date="2012" name="Nat. Genet.">
        <title>Whole-genome sequence of Schistosoma haematobium.</title>
        <authorList>
            <person name="Young N.D."/>
            <person name="Jex A.R."/>
            <person name="Li B."/>
            <person name="Liu S."/>
            <person name="Yang L."/>
            <person name="Xiong Z."/>
            <person name="Li Y."/>
            <person name="Cantacessi C."/>
            <person name="Hall R.S."/>
            <person name="Xu X."/>
            <person name="Chen F."/>
            <person name="Wu X."/>
            <person name="Zerlotini A."/>
            <person name="Oliveira G."/>
            <person name="Hofmann A."/>
            <person name="Zhang G."/>
            <person name="Fang X."/>
            <person name="Kang Y."/>
            <person name="Campbell B.E."/>
            <person name="Loukas A."/>
            <person name="Ranganathan S."/>
            <person name="Rollinson D."/>
            <person name="Rinaldi G."/>
            <person name="Brindley P.J."/>
            <person name="Yang H."/>
            <person name="Wang J."/>
            <person name="Wang J."/>
            <person name="Gasser R.B."/>
        </authorList>
    </citation>
    <scope>NUCLEOTIDE SEQUENCE</scope>
</reference>
<keyword evidence="4" id="KW-1185">Reference proteome</keyword>
<feature type="domain" description="Reverse transcriptase" evidence="2">
    <location>
        <begin position="1"/>
        <end position="173"/>
    </location>
</feature>
<reference evidence="3" key="2">
    <citation type="journal article" date="2019" name="Gigascience">
        <title>High-quality Schistosoma haematobium genome achieved by single-molecule and long-range sequencing.</title>
        <authorList>
            <person name="Stroehlein A.J."/>
            <person name="Korhonen P.K."/>
            <person name="Chong T.M."/>
            <person name="Lim Y.L."/>
            <person name="Chan K.G."/>
            <person name="Webster B."/>
            <person name="Rollinson D."/>
            <person name="Brindley P.J."/>
            <person name="Gasser R.B."/>
            <person name="Young N.D."/>
        </authorList>
    </citation>
    <scope>NUCLEOTIDE SEQUENCE</scope>
</reference>
<evidence type="ECO:0000313" key="3">
    <source>
        <dbReference type="EMBL" id="KAH9594680.1"/>
    </source>
</evidence>
<dbReference type="RefSeq" id="XP_051073735.1">
    <property type="nucleotide sequence ID" value="XM_051208196.1"/>
</dbReference>
<dbReference type="PROSITE" id="PS50878">
    <property type="entry name" value="RT_POL"/>
    <property type="match status" value="1"/>
</dbReference>
<gene>
    <name evidence="3" type="ORF">MS3_00000429</name>
</gene>
<dbReference type="PANTHER" id="PTHR47027">
    <property type="entry name" value="REVERSE TRANSCRIPTASE DOMAIN-CONTAINING PROTEIN"/>
    <property type="match status" value="1"/>
</dbReference>
<keyword evidence="1" id="KW-1133">Transmembrane helix</keyword>
<dbReference type="InterPro" id="IPR000477">
    <property type="entry name" value="RT_dom"/>
</dbReference>
<dbReference type="PANTHER" id="PTHR47027:SF20">
    <property type="entry name" value="REVERSE TRANSCRIPTASE-LIKE PROTEIN WITH RNA-DIRECTED DNA POLYMERASE DOMAIN"/>
    <property type="match status" value="1"/>
</dbReference>
<evidence type="ECO:0000259" key="2">
    <source>
        <dbReference type="PROSITE" id="PS50878"/>
    </source>
</evidence>
<dbReference type="SUPFAM" id="SSF56672">
    <property type="entry name" value="DNA/RNA polymerases"/>
    <property type="match status" value="1"/>
</dbReference>